<sequence>MVAKQSLEKGSLVFAKVKGYPHWPARVEEVKPGDKYVVLFFGTYEIGTLDVKNLFLYGENKDRFAKPNKKRFFVEALEEIEKRPHMSPPVTHVMGRFGREKKPQTEAAVPAPKSVESEEAKSVPNGVRKKKINDEIAELPERNSRAKPGEKSEVGGEKSTAANSKKKRLTEEKEKAELDDAEIPKNPPKRACLSANKEKGGTKSEQAASVLKKGLNVNVHQSRSGRTIKPKEVGTVEAERHSSSPEITTTSAPACGSPDVKRGRRGRTSVVEPRLEIKQTKHSQRTSSKAGTETLFEEPGSPKKTCLSAASASTSQTGHRPAASPMSGCPIPTKAAVKQQVPSESEALSERRDDQKSSEDSSRKSTKKSTSLPETLGKTEELNKAQGSAAANLTGKLNAEEFRKQVAFLEMTDASIRANMGVERMDPGKAFEAIVALENKFITAPAIKRFPKLLSTLRLVRRYPKDERLAKKADYMYNKIKHFMMTVFINEEEKS</sequence>
<proteinExistence type="predicted"/>
<evidence type="ECO:0000259" key="2">
    <source>
        <dbReference type="PROSITE" id="PS50812"/>
    </source>
</evidence>
<evidence type="ECO:0000313" key="4">
    <source>
        <dbReference type="RefSeq" id="XP_003739797.1"/>
    </source>
</evidence>
<keyword evidence="3" id="KW-1185">Reference proteome</keyword>
<dbReference type="RefSeq" id="XP_003739797.1">
    <property type="nucleotide sequence ID" value="XM_003739749.2"/>
</dbReference>
<dbReference type="SUPFAM" id="SSF140576">
    <property type="entry name" value="HIV integrase-binding domain"/>
    <property type="match status" value="1"/>
</dbReference>
<feature type="compositionally biased region" description="Basic and acidic residues" evidence="1">
    <location>
        <begin position="169"/>
        <end position="178"/>
    </location>
</feature>
<dbReference type="Proteomes" id="UP000694867">
    <property type="component" value="Unplaced"/>
</dbReference>
<dbReference type="SUPFAM" id="SSF63748">
    <property type="entry name" value="Tudor/PWWP/MBT"/>
    <property type="match status" value="1"/>
</dbReference>
<dbReference type="AlphaFoldDB" id="A0AAJ6VWH1"/>
<protein>
    <submittedName>
        <fullName evidence="4">Lens epithelium-derived growth factor</fullName>
    </submittedName>
</protein>
<reference evidence="4" key="1">
    <citation type="submission" date="2025-08" db="UniProtKB">
        <authorList>
            <consortium name="RefSeq"/>
        </authorList>
    </citation>
    <scope>IDENTIFICATION</scope>
</reference>
<feature type="compositionally biased region" description="Basic and acidic residues" evidence="1">
    <location>
        <begin position="348"/>
        <end position="363"/>
    </location>
</feature>
<dbReference type="KEGG" id="goe:100902157"/>
<dbReference type="Pfam" id="PF00855">
    <property type="entry name" value="PWWP"/>
    <property type="match status" value="1"/>
</dbReference>
<organism evidence="3 4">
    <name type="scientific">Galendromus occidentalis</name>
    <name type="common">western predatory mite</name>
    <dbReference type="NCBI Taxonomy" id="34638"/>
    <lineage>
        <taxon>Eukaryota</taxon>
        <taxon>Metazoa</taxon>
        <taxon>Ecdysozoa</taxon>
        <taxon>Arthropoda</taxon>
        <taxon>Chelicerata</taxon>
        <taxon>Arachnida</taxon>
        <taxon>Acari</taxon>
        <taxon>Parasitiformes</taxon>
        <taxon>Mesostigmata</taxon>
        <taxon>Gamasina</taxon>
        <taxon>Phytoseioidea</taxon>
        <taxon>Phytoseiidae</taxon>
        <taxon>Typhlodrominae</taxon>
        <taxon>Galendromus</taxon>
    </lineage>
</organism>
<dbReference type="CDD" id="cd05834">
    <property type="entry name" value="PWWP_HRP"/>
    <property type="match status" value="1"/>
</dbReference>
<dbReference type="SMART" id="SM00293">
    <property type="entry name" value="PWWP"/>
    <property type="match status" value="1"/>
</dbReference>
<dbReference type="PANTHER" id="PTHR12550">
    <property type="entry name" value="HEPATOMA-DERIVED GROWTH FACTOR-RELATED"/>
    <property type="match status" value="1"/>
</dbReference>
<dbReference type="InterPro" id="IPR000313">
    <property type="entry name" value="PWWP_dom"/>
</dbReference>
<dbReference type="Gene3D" id="2.30.30.140">
    <property type="match status" value="1"/>
</dbReference>
<dbReference type="InterPro" id="IPR036218">
    <property type="entry name" value="HIVI-bd_sf"/>
</dbReference>
<evidence type="ECO:0000256" key="1">
    <source>
        <dbReference type="SAM" id="MobiDB-lite"/>
    </source>
</evidence>
<feature type="region of interest" description="Disordered" evidence="1">
    <location>
        <begin position="98"/>
        <end position="382"/>
    </location>
</feature>
<dbReference type="Gene3D" id="1.20.930.10">
    <property type="entry name" value="Conserved domain common to transcription factors TFIIS, elongin A, CRSP70"/>
    <property type="match status" value="1"/>
</dbReference>
<gene>
    <name evidence="4" type="primary">LOC100902157</name>
</gene>
<feature type="compositionally biased region" description="Basic and acidic residues" evidence="1">
    <location>
        <begin position="229"/>
        <end position="243"/>
    </location>
</feature>
<name>A0AAJ6VWH1_9ACAR</name>
<dbReference type="GeneID" id="100902157"/>
<dbReference type="InterPro" id="IPR035441">
    <property type="entry name" value="TFIIS/LEDGF_dom_sf"/>
</dbReference>
<dbReference type="PROSITE" id="PS50812">
    <property type="entry name" value="PWWP"/>
    <property type="match status" value="1"/>
</dbReference>
<feature type="compositionally biased region" description="Polar residues" evidence="1">
    <location>
        <begin position="308"/>
        <end position="318"/>
    </location>
</feature>
<evidence type="ECO:0000313" key="3">
    <source>
        <dbReference type="Proteomes" id="UP000694867"/>
    </source>
</evidence>
<feature type="compositionally biased region" description="Basic and acidic residues" evidence="1">
    <location>
        <begin position="139"/>
        <end position="156"/>
    </location>
</feature>
<feature type="domain" description="PWWP" evidence="2">
    <location>
        <begin position="9"/>
        <end position="60"/>
    </location>
</feature>
<accession>A0AAJ6VWH1</accession>
<dbReference type="PANTHER" id="PTHR12550:SF70">
    <property type="entry name" value="JIL-1 ANCHORING AND STABILIZING PROTEIN, ISOFORM A"/>
    <property type="match status" value="1"/>
</dbReference>